<keyword evidence="3" id="KW-1185">Reference proteome</keyword>
<dbReference type="AlphaFoldDB" id="F8MXZ3"/>
<protein>
    <submittedName>
        <fullName evidence="2">Uncharacterized protein</fullName>
    </submittedName>
</protein>
<reference evidence="3" key="1">
    <citation type="journal article" date="2011" name="Genetics">
        <title>Massive changes in genome architecture accompany the transition to self-fertility in the filamentous fungus Neurospora tetrasperma.</title>
        <authorList>
            <person name="Ellison C.E."/>
            <person name="Stajich J.E."/>
            <person name="Jacobson D.J."/>
            <person name="Natvig D.O."/>
            <person name="Lapidus A."/>
            <person name="Foster B."/>
            <person name="Aerts A."/>
            <person name="Riley R."/>
            <person name="Lindquist E.A."/>
            <person name="Grigoriev I.V."/>
            <person name="Taylor J.W."/>
        </authorList>
    </citation>
    <scope>NUCLEOTIDE SEQUENCE [LARGE SCALE GENOMIC DNA]</scope>
    <source>
        <strain evidence="3">FGSC 2508 / P0657</strain>
    </source>
</reference>
<accession>F8MXZ3</accession>
<dbReference type="RefSeq" id="XP_009854895.1">
    <property type="nucleotide sequence ID" value="XM_009856593.1"/>
</dbReference>
<name>F8MXZ3_NEUT8</name>
<dbReference type="Proteomes" id="UP000008065">
    <property type="component" value="Unassembled WGS sequence"/>
</dbReference>
<feature type="compositionally biased region" description="Basic and acidic residues" evidence="1">
    <location>
        <begin position="1"/>
        <end position="12"/>
    </location>
</feature>
<dbReference type="KEGG" id="nte:NEUTE1DRAFT141280"/>
<evidence type="ECO:0000313" key="3">
    <source>
        <dbReference type="Proteomes" id="UP000008065"/>
    </source>
</evidence>
<dbReference type="HOGENOM" id="CLU_3050891_0_0_1"/>
<proteinExistence type="predicted"/>
<organism evidence="2 3">
    <name type="scientific">Neurospora tetrasperma (strain FGSC 2508 / ATCC MYA-4615 / P0657)</name>
    <dbReference type="NCBI Taxonomy" id="510951"/>
    <lineage>
        <taxon>Eukaryota</taxon>
        <taxon>Fungi</taxon>
        <taxon>Dikarya</taxon>
        <taxon>Ascomycota</taxon>
        <taxon>Pezizomycotina</taxon>
        <taxon>Sordariomycetes</taxon>
        <taxon>Sordariomycetidae</taxon>
        <taxon>Sordariales</taxon>
        <taxon>Sordariaceae</taxon>
        <taxon>Neurospora</taxon>
    </lineage>
</organism>
<evidence type="ECO:0000313" key="2">
    <source>
        <dbReference type="EMBL" id="EGO53830.1"/>
    </source>
</evidence>
<dbReference type="GeneID" id="20826228"/>
<dbReference type="VEuPathDB" id="FungiDB:NEUTE1DRAFT_141280"/>
<feature type="region of interest" description="Disordered" evidence="1">
    <location>
        <begin position="1"/>
        <end position="54"/>
    </location>
</feature>
<sequence length="54" mass="5499">MERHRGRERERGGVGAGIPEGNASDSGVPLGGLVADKKASSETKLSSTSDFALG</sequence>
<evidence type="ECO:0000256" key="1">
    <source>
        <dbReference type="SAM" id="MobiDB-lite"/>
    </source>
</evidence>
<gene>
    <name evidence="2" type="ORF">NEUTE1DRAFT_141280</name>
</gene>
<feature type="compositionally biased region" description="Polar residues" evidence="1">
    <location>
        <begin position="42"/>
        <end position="54"/>
    </location>
</feature>
<dbReference type="EMBL" id="GL891377">
    <property type="protein sequence ID" value="EGO53830.1"/>
    <property type="molecule type" value="Genomic_DNA"/>
</dbReference>